<dbReference type="Proteomes" id="UP001183648">
    <property type="component" value="Unassembled WGS sequence"/>
</dbReference>
<sequence>MSSRPRLSAPVLRRASVVVLALVASLLPAMAQPAAAEPLFASATTSYTSNPDPLAGQRFKIVGQVFLLFGDTPAPLPNQVVTLERRTTSTDPWTTVGQTTTMETTLPNGEKHVMYVFNRVADRTASYRVRYSGNADSDAIAGSLSDDGTADPVRVRVHRRMPIRLAQPKPSRIDLVGSVAPRYGHQRVVVLRKTCKACRWVRFAAPLTDARGRYRVRLSSPRTGSHLFVARAAASKGFALSYSQRARIRAAR</sequence>
<feature type="chain" id="PRO_5046235628" description="Bacterial Ig-like domain-containing protein" evidence="1">
    <location>
        <begin position="32"/>
        <end position="252"/>
    </location>
</feature>
<comment type="caution">
    <text evidence="2">The sequence shown here is derived from an EMBL/GenBank/DDBJ whole genome shotgun (WGS) entry which is preliminary data.</text>
</comment>
<keyword evidence="1" id="KW-0732">Signal</keyword>
<accession>A0ABU2BT54</accession>
<evidence type="ECO:0000313" key="3">
    <source>
        <dbReference type="Proteomes" id="UP001183648"/>
    </source>
</evidence>
<evidence type="ECO:0008006" key="4">
    <source>
        <dbReference type="Google" id="ProtNLM"/>
    </source>
</evidence>
<evidence type="ECO:0000313" key="2">
    <source>
        <dbReference type="EMBL" id="MDR7361817.1"/>
    </source>
</evidence>
<name>A0ABU2BT54_9ACTN</name>
<protein>
    <recommendedName>
        <fullName evidence="4">Bacterial Ig-like domain-containing protein</fullName>
    </recommendedName>
</protein>
<keyword evidence="3" id="KW-1185">Reference proteome</keyword>
<reference evidence="2 3" key="1">
    <citation type="submission" date="2023-07" db="EMBL/GenBank/DDBJ databases">
        <title>Sequencing the genomes of 1000 actinobacteria strains.</title>
        <authorList>
            <person name="Klenk H.-P."/>
        </authorList>
    </citation>
    <scope>NUCLEOTIDE SEQUENCE [LARGE SCALE GENOMIC DNA]</scope>
    <source>
        <strain evidence="2 3">DSM 19426</strain>
    </source>
</reference>
<dbReference type="EMBL" id="JAVDYG010000001">
    <property type="protein sequence ID" value="MDR7361817.1"/>
    <property type="molecule type" value="Genomic_DNA"/>
</dbReference>
<gene>
    <name evidence="2" type="ORF">J2S63_001370</name>
</gene>
<dbReference type="RefSeq" id="WP_310300354.1">
    <property type="nucleotide sequence ID" value="NZ_BAAAPS010000008.1"/>
</dbReference>
<feature type="signal peptide" evidence="1">
    <location>
        <begin position="1"/>
        <end position="31"/>
    </location>
</feature>
<proteinExistence type="predicted"/>
<evidence type="ECO:0000256" key="1">
    <source>
        <dbReference type="SAM" id="SignalP"/>
    </source>
</evidence>
<organism evidence="2 3">
    <name type="scientific">Nocardioides marmoribigeumensis</name>
    <dbReference type="NCBI Taxonomy" id="433649"/>
    <lineage>
        <taxon>Bacteria</taxon>
        <taxon>Bacillati</taxon>
        <taxon>Actinomycetota</taxon>
        <taxon>Actinomycetes</taxon>
        <taxon>Propionibacteriales</taxon>
        <taxon>Nocardioidaceae</taxon>
        <taxon>Nocardioides</taxon>
    </lineage>
</organism>